<keyword evidence="7 13" id="KW-1133">Transmembrane helix</keyword>
<evidence type="ECO:0000256" key="10">
    <source>
        <dbReference type="ARBA" id="ARBA00023209"/>
    </source>
</evidence>
<dbReference type="GO" id="GO:0016020">
    <property type="term" value="C:membrane"/>
    <property type="evidence" value="ECO:0007669"/>
    <property type="project" value="UniProtKB-SubCell"/>
</dbReference>
<dbReference type="SMART" id="SM00563">
    <property type="entry name" value="PlsC"/>
    <property type="match status" value="1"/>
</dbReference>
<gene>
    <name evidence="15" type="ORF">CSUI_007147</name>
</gene>
<name>A0A2C6KEU5_9APIC</name>
<keyword evidence="8" id="KW-0443">Lipid metabolism</keyword>
<evidence type="ECO:0000256" key="4">
    <source>
        <dbReference type="ARBA" id="ARBA00022516"/>
    </source>
</evidence>
<keyword evidence="12 15" id="KW-0012">Acyltransferase</keyword>
<accession>A0A2C6KEU5</accession>
<evidence type="ECO:0000256" key="9">
    <source>
        <dbReference type="ARBA" id="ARBA00023136"/>
    </source>
</evidence>
<evidence type="ECO:0000256" key="11">
    <source>
        <dbReference type="ARBA" id="ARBA00023264"/>
    </source>
</evidence>
<evidence type="ECO:0000256" key="12">
    <source>
        <dbReference type="ARBA" id="ARBA00023315"/>
    </source>
</evidence>
<dbReference type="InterPro" id="IPR045252">
    <property type="entry name" value="LPCAT1-like"/>
</dbReference>
<dbReference type="GeneID" id="94430508"/>
<feature type="transmembrane region" description="Helical" evidence="13">
    <location>
        <begin position="29"/>
        <end position="50"/>
    </location>
</feature>
<evidence type="ECO:0000256" key="7">
    <source>
        <dbReference type="ARBA" id="ARBA00022989"/>
    </source>
</evidence>
<dbReference type="GO" id="GO:0008374">
    <property type="term" value="F:O-acyltransferase activity"/>
    <property type="evidence" value="ECO:0007669"/>
    <property type="project" value="InterPro"/>
</dbReference>
<organism evidence="15 16">
    <name type="scientific">Cystoisospora suis</name>
    <dbReference type="NCBI Taxonomy" id="483139"/>
    <lineage>
        <taxon>Eukaryota</taxon>
        <taxon>Sar</taxon>
        <taxon>Alveolata</taxon>
        <taxon>Apicomplexa</taxon>
        <taxon>Conoidasida</taxon>
        <taxon>Coccidia</taxon>
        <taxon>Eucoccidiorida</taxon>
        <taxon>Eimeriorina</taxon>
        <taxon>Sarcocystidae</taxon>
        <taxon>Cystoisospora</taxon>
    </lineage>
</organism>
<dbReference type="PANTHER" id="PTHR23063:SF52">
    <property type="entry name" value="LYSOPHOSPHATIDYLCHOLINE ACYLTRANSFERASE"/>
    <property type="match status" value="1"/>
</dbReference>
<dbReference type="Pfam" id="PF01553">
    <property type="entry name" value="Acyltransferase"/>
    <property type="match status" value="1"/>
</dbReference>
<feature type="transmembrane region" description="Helical" evidence="13">
    <location>
        <begin position="100"/>
        <end position="118"/>
    </location>
</feature>
<evidence type="ECO:0000256" key="8">
    <source>
        <dbReference type="ARBA" id="ARBA00023098"/>
    </source>
</evidence>
<comment type="similarity">
    <text evidence="3">Belongs to the 1-acyl-sn-glycerol-3-phosphate acyltransferase family.</text>
</comment>
<dbReference type="Proteomes" id="UP000221165">
    <property type="component" value="Unassembled WGS sequence"/>
</dbReference>
<keyword evidence="5 15" id="KW-0808">Transferase</keyword>
<keyword evidence="10" id="KW-0594">Phospholipid biosynthesis</keyword>
<feature type="domain" description="Phospholipid/glycerol acyltransferase" evidence="14">
    <location>
        <begin position="240"/>
        <end position="354"/>
    </location>
</feature>
<comment type="subcellular location">
    <subcellularLocation>
        <location evidence="1">Membrane</location>
    </subcellularLocation>
</comment>
<keyword evidence="4" id="KW-0444">Lipid biosynthesis</keyword>
<keyword evidence="9 13" id="KW-0472">Membrane</keyword>
<evidence type="ECO:0000256" key="1">
    <source>
        <dbReference type="ARBA" id="ARBA00004370"/>
    </source>
</evidence>
<evidence type="ECO:0000256" key="5">
    <source>
        <dbReference type="ARBA" id="ARBA00022679"/>
    </source>
</evidence>
<proteinExistence type="inferred from homology"/>
<comment type="pathway">
    <text evidence="2">Lipid metabolism.</text>
</comment>
<evidence type="ECO:0000256" key="6">
    <source>
        <dbReference type="ARBA" id="ARBA00022692"/>
    </source>
</evidence>
<evidence type="ECO:0000256" key="2">
    <source>
        <dbReference type="ARBA" id="ARBA00005189"/>
    </source>
</evidence>
<keyword evidence="16" id="KW-1185">Reference proteome</keyword>
<evidence type="ECO:0000256" key="3">
    <source>
        <dbReference type="ARBA" id="ARBA00008655"/>
    </source>
</evidence>
<dbReference type="RefSeq" id="XP_067920722.1">
    <property type="nucleotide sequence ID" value="XM_068067297.1"/>
</dbReference>
<dbReference type="EMBL" id="MIGC01003709">
    <property type="protein sequence ID" value="PHJ19020.1"/>
    <property type="molecule type" value="Genomic_DNA"/>
</dbReference>
<dbReference type="SUPFAM" id="SSF69593">
    <property type="entry name" value="Glycerol-3-phosphate (1)-acyltransferase"/>
    <property type="match status" value="1"/>
</dbReference>
<dbReference type="GO" id="GO:0008654">
    <property type="term" value="P:phospholipid biosynthetic process"/>
    <property type="evidence" value="ECO:0007669"/>
    <property type="project" value="UniProtKB-KW"/>
</dbReference>
<evidence type="ECO:0000313" key="16">
    <source>
        <dbReference type="Proteomes" id="UP000221165"/>
    </source>
</evidence>
<dbReference type="AlphaFoldDB" id="A0A2C6KEU5"/>
<keyword evidence="6 13" id="KW-0812">Transmembrane</keyword>
<reference evidence="15 16" key="1">
    <citation type="journal article" date="2017" name="Int. J. Parasitol.">
        <title>The genome of the protozoan parasite Cystoisospora suis and a reverse vaccinology approach to identify vaccine candidates.</title>
        <authorList>
            <person name="Palmieri N."/>
            <person name="Shrestha A."/>
            <person name="Ruttkowski B."/>
            <person name="Beck T."/>
            <person name="Vogl C."/>
            <person name="Tomley F."/>
            <person name="Blake D.P."/>
            <person name="Joachim A."/>
        </authorList>
    </citation>
    <scope>NUCLEOTIDE SEQUENCE [LARGE SCALE GENOMIC DNA]</scope>
    <source>
        <strain evidence="15 16">Wien I</strain>
    </source>
</reference>
<keyword evidence="11" id="KW-1208">Phospholipid metabolism</keyword>
<evidence type="ECO:0000256" key="13">
    <source>
        <dbReference type="SAM" id="Phobius"/>
    </source>
</evidence>
<dbReference type="OrthoDB" id="272512at2759"/>
<dbReference type="VEuPathDB" id="ToxoDB:CSUI_007147"/>
<sequence length="442" mass="49669">MKESSEALEGPSLLDAPLPASGSHVPFRVVALVALLFYVGSCCMMAVLSLRRAKLYNNWDVLTSDEKRKFAAFERNDRKRLGLVRTALGGLFLLPWRMPLAFFLVISNGICISLLGWWFGRRVQTVSSEQKREQHRRFVWWCTSLHCRALLYVMVCVSEHRECSNAEVVQEITDDSPVFTLARSERPPAQVVKPRNACRCSYLPQGTRVDSALSVGILQIREHYLANKDHPDKKPAGQPRILVSNHVSCLDIPYFIITSFAAFVSKSSLSTTPFIGIAANNLGCIYVDRESNDDRAAALEKIKERQYQCCTDPHTNALVIFPEGTTTNGRCLLQFRRGGFSAFCRVQPVLLVYRCGYFDLAFELLPSFDWMVLSLSSVGLTRLDAYWLNPVDPPPPEKYQSVEERATAFANLVSARADVDGDAEAKSVGPQVAKMQRWCRQS</sequence>
<protein>
    <submittedName>
        <fullName evidence="15">Acyltransferase domain-containing protein</fullName>
    </submittedName>
</protein>
<comment type="caution">
    <text evidence="15">The sequence shown here is derived from an EMBL/GenBank/DDBJ whole genome shotgun (WGS) entry which is preliminary data.</text>
</comment>
<evidence type="ECO:0000313" key="15">
    <source>
        <dbReference type="EMBL" id="PHJ19020.1"/>
    </source>
</evidence>
<dbReference type="PANTHER" id="PTHR23063">
    <property type="entry name" value="PHOSPHOLIPID ACYLTRANSFERASE"/>
    <property type="match status" value="1"/>
</dbReference>
<evidence type="ECO:0000259" key="14">
    <source>
        <dbReference type="SMART" id="SM00563"/>
    </source>
</evidence>
<dbReference type="CDD" id="cd07991">
    <property type="entry name" value="LPLAT_LPCAT1-like"/>
    <property type="match status" value="1"/>
</dbReference>
<dbReference type="InterPro" id="IPR002123">
    <property type="entry name" value="Plipid/glycerol_acylTrfase"/>
</dbReference>